<evidence type="ECO:0000259" key="3">
    <source>
        <dbReference type="Pfam" id="PF02714"/>
    </source>
</evidence>
<dbReference type="PANTHER" id="PTHR13018:SF5">
    <property type="entry name" value="RE44586P"/>
    <property type="match status" value="1"/>
</dbReference>
<dbReference type="EMBL" id="CAJNNV010020009">
    <property type="protein sequence ID" value="CAE8606897.1"/>
    <property type="molecule type" value="Genomic_DNA"/>
</dbReference>
<feature type="domain" description="CSC1/OSCA1-like 7TM region" evidence="3">
    <location>
        <begin position="55"/>
        <end position="180"/>
    </location>
</feature>
<dbReference type="PANTHER" id="PTHR13018">
    <property type="entry name" value="PROBABLE MEMBRANE PROTEIN DUF221-RELATED"/>
    <property type="match status" value="1"/>
</dbReference>
<evidence type="ECO:0000313" key="5">
    <source>
        <dbReference type="EMBL" id="CAE8654483.1"/>
    </source>
</evidence>
<name>A0A813F2D9_POLGL</name>
<dbReference type="Proteomes" id="UP000654075">
    <property type="component" value="Unassembled WGS sequence"/>
</dbReference>
<dbReference type="InterPro" id="IPR045122">
    <property type="entry name" value="Csc1-like"/>
</dbReference>
<feature type="compositionally biased region" description="Low complexity" evidence="1">
    <location>
        <begin position="484"/>
        <end position="506"/>
    </location>
</feature>
<dbReference type="OrthoDB" id="1689567at2759"/>
<reference evidence="4" key="1">
    <citation type="submission" date="2021-02" db="EMBL/GenBank/DDBJ databases">
        <authorList>
            <person name="Dougan E. K."/>
            <person name="Rhodes N."/>
            <person name="Thang M."/>
            <person name="Chan C."/>
        </authorList>
    </citation>
    <scope>NUCLEOTIDE SEQUENCE</scope>
</reference>
<dbReference type="AlphaFoldDB" id="A0A813F2D9"/>
<dbReference type="GO" id="GO:0005227">
    <property type="term" value="F:calcium-activated cation channel activity"/>
    <property type="evidence" value="ECO:0007669"/>
    <property type="project" value="InterPro"/>
</dbReference>
<sequence length="516" mass="56281">QVRFRAWLAKLLLSFGVIFWSVPCAGLQSYSVNLVPTYFHRLLEVEDAVDVDGFVSFLRSLKKPAAARMYLFLMDYLPVLALMGLLQLLPQFFEFLSRVFEGYKMKSEIQRVVLGRFFMFQVATLYFTVVGGSLSANLCQIIQKPDTIFSILQEQVPQVACYFITYVATRTGLSLPMLLLFPVLNPLFDCSCNWRGFWRKCCCCFRFRCPCFRSRSSSRSGSSSGSDPPSSAAEDSSSAEDGSSAKSFAEPPSPVRPNYALEASNLGMVMVLGLTYACVAPAIMPICMAYFALGSLVYRWLFLYVYTPEFDCSGGIWYELFDGCMQGLVFSNLSIAAFSGAYVGPSSPEFYASLVLAGISVALYRTLDSYYAQPSKFMSFRDARDIDRRCDAEVVSALADDYYIDPVIKQVVLVVPTGDETSSSGADKTAGLLEPSDPGCCRRLLCGSGGGSGGTSKQRLRRSASSAGSSSSGGSSSEMAPLQTTTTATTATTTATTANNNSNNNTRRLHQDGSAV</sequence>
<dbReference type="Proteomes" id="UP000626109">
    <property type="component" value="Unassembled WGS sequence"/>
</dbReference>
<feature type="compositionally biased region" description="Low complexity" evidence="1">
    <location>
        <begin position="214"/>
        <end position="244"/>
    </location>
</feature>
<dbReference type="EMBL" id="CAJNNW010012620">
    <property type="protein sequence ID" value="CAE8654483.1"/>
    <property type="molecule type" value="Genomic_DNA"/>
</dbReference>
<keyword evidence="6" id="KW-1185">Reference proteome</keyword>
<keyword evidence="2" id="KW-0472">Membrane</keyword>
<accession>A0A813F2D9</accession>
<feature type="transmembrane region" description="Helical" evidence="2">
    <location>
        <begin position="266"/>
        <end position="293"/>
    </location>
</feature>
<feature type="domain" description="CSC1/OSCA1-like 7TM region" evidence="3">
    <location>
        <begin position="253"/>
        <end position="336"/>
    </location>
</feature>
<keyword evidence="2" id="KW-0812">Transmembrane</keyword>
<evidence type="ECO:0000313" key="6">
    <source>
        <dbReference type="Proteomes" id="UP000654075"/>
    </source>
</evidence>
<dbReference type="Pfam" id="PF02714">
    <property type="entry name" value="RSN1_7TM"/>
    <property type="match status" value="2"/>
</dbReference>
<evidence type="ECO:0000313" key="4">
    <source>
        <dbReference type="EMBL" id="CAE8606897.1"/>
    </source>
</evidence>
<evidence type="ECO:0000256" key="1">
    <source>
        <dbReference type="SAM" id="MobiDB-lite"/>
    </source>
</evidence>
<gene>
    <name evidence="4" type="ORF">PGLA1383_LOCUS24851</name>
    <name evidence="5" type="ORF">PGLA2088_LOCUS11037</name>
</gene>
<feature type="compositionally biased region" description="Low complexity" evidence="1">
    <location>
        <begin position="463"/>
        <end position="477"/>
    </location>
</feature>
<feature type="transmembrane region" description="Helical" evidence="2">
    <location>
        <begin position="159"/>
        <end position="181"/>
    </location>
</feature>
<dbReference type="GO" id="GO:0005886">
    <property type="term" value="C:plasma membrane"/>
    <property type="evidence" value="ECO:0007669"/>
    <property type="project" value="TreeGrafter"/>
</dbReference>
<organism evidence="4 6">
    <name type="scientific">Polarella glacialis</name>
    <name type="common">Dinoflagellate</name>
    <dbReference type="NCBI Taxonomy" id="89957"/>
    <lineage>
        <taxon>Eukaryota</taxon>
        <taxon>Sar</taxon>
        <taxon>Alveolata</taxon>
        <taxon>Dinophyceae</taxon>
        <taxon>Suessiales</taxon>
        <taxon>Suessiaceae</taxon>
        <taxon>Polarella</taxon>
    </lineage>
</organism>
<protein>
    <recommendedName>
        <fullName evidence="3">CSC1/OSCA1-like 7TM region domain-containing protein</fullName>
    </recommendedName>
</protein>
<evidence type="ECO:0000256" key="2">
    <source>
        <dbReference type="SAM" id="Phobius"/>
    </source>
</evidence>
<dbReference type="InterPro" id="IPR003864">
    <property type="entry name" value="CSC1/OSCA1-like_7TM"/>
</dbReference>
<comment type="caution">
    <text evidence="4">The sequence shown here is derived from an EMBL/GenBank/DDBJ whole genome shotgun (WGS) entry which is preliminary data.</text>
</comment>
<keyword evidence="2" id="KW-1133">Transmembrane helix</keyword>
<feature type="transmembrane region" description="Helical" evidence="2">
    <location>
        <begin position="69"/>
        <end position="93"/>
    </location>
</feature>
<feature type="region of interest" description="Disordered" evidence="1">
    <location>
        <begin position="450"/>
        <end position="516"/>
    </location>
</feature>
<proteinExistence type="predicted"/>
<feature type="region of interest" description="Disordered" evidence="1">
    <location>
        <begin position="214"/>
        <end position="253"/>
    </location>
</feature>
<feature type="non-terminal residue" evidence="4">
    <location>
        <position position="516"/>
    </location>
</feature>
<feature type="transmembrane region" description="Helical" evidence="2">
    <location>
        <begin position="113"/>
        <end position="138"/>
    </location>
</feature>
<feature type="transmembrane region" description="Helical" evidence="2">
    <location>
        <begin position="6"/>
        <end position="27"/>
    </location>
</feature>